<accession>A0ABN2NAX0</accession>
<feature type="compositionally biased region" description="Basic and acidic residues" evidence="1">
    <location>
        <begin position="91"/>
        <end position="100"/>
    </location>
</feature>
<name>A0ABN2NAX0_9PSEU</name>
<keyword evidence="3" id="KW-1185">Reference proteome</keyword>
<gene>
    <name evidence="2" type="ORF">GCM10009836_44290</name>
</gene>
<protein>
    <submittedName>
        <fullName evidence="2">Uncharacterized protein</fullName>
    </submittedName>
</protein>
<evidence type="ECO:0000313" key="2">
    <source>
        <dbReference type="EMBL" id="GAA1859215.1"/>
    </source>
</evidence>
<proteinExistence type="predicted"/>
<dbReference type="RefSeq" id="WP_344420209.1">
    <property type="nucleotide sequence ID" value="NZ_BAAAQK010000017.1"/>
</dbReference>
<dbReference type="EMBL" id="BAAAQK010000017">
    <property type="protein sequence ID" value="GAA1859215.1"/>
    <property type="molecule type" value="Genomic_DNA"/>
</dbReference>
<comment type="caution">
    <text evidence="2">The sequence shown here is derived from an EMBL/GenBank/DDBJ whole genome shotgun (WGS) entry which is preliminary data.</text>
</comment>
<evidence type="ECO:0000256" key="1">
    <source>
        <dbReference type="SAM" id="MobiDB-lite"/>
    </source>
</evidence>
<reference evidence="2 3" key="1">
    <citation type="journal article" date="2019" name="Int. J. Syst. Evol. Microbiol.">
        <title>The Global Catalogue of Microorganisms (GCM) 10K type strain sequencing project: providing services to taxonomists for standard genome sequencing and annotation.</title>
        <authorList>
            <consortium name="The Broad Institute Genomics Platform"/>
            <consortium name="The Broad Institute Genome Sequencing Center for Infectious Disease"/>
            <person name="Wu L."/>
            <person name="Ma J."/>
        </authorList>
    </citation>
    <scope>NUCLEOTIDE SEQUENCE [LARGE SCALE GENOMIC DNA]</scope>
    <source>
        <strain evidence="2 3">JCM 16009</strain>
    </source>
</reference>
<evidence type="ECO:0000313" key="3">
    <source>
        <dbReference type="Proteomes" id="UP001500449"/>
    </source>
</evidence>
<organism evidence="2 3">
    <name type="scientific">Pseudonocardia ailaonensis</name>
    <dbReference type="NCBI Taxonomy" id="367279"/>
    <lineage>
        <taxon>Bacteria</taxon>
        <taxon>Bacillati</taxon>
        <taxon>Actinomycetota</taxon>
        <taxon>Actinomycetes</taxon>
        <taxon>Pseudonocardiales</taxon>
        <taxon>Pseudonocardiaceae</taxon>
        <taxon>Pseudonocardia</taxon>
    </lineage>
</organism>
<feature type="region of interest" description="Disordered" evidence="1">
    <location>
        <begin position="77"/>
        <end position="100"/>
    </location>
</feature>
<sequence length="100" mass="10545">MELKIGQRLRSQVCDTEVIVVRSGSVELTCGGAPVILHGQDPEAGLALVPGLDGGTQIGKRYTDERGVLEILVTKPGKGTLADGQNPLPLRESRELPASD</sequence>
<dbReference type="Proteomes" id="UP001500449">
    <property type="component" value="Unassembled WGS sequence"/>
</dbReference>